<evidence type="ECO:0000256" key="5">
    <source>
        <dbReference type="ARBA" id="ARBA00022475"/>
    </source>
</evidence>
<evidence type="ECO:0000256" key="3">
    <source>
        <dbReference type="ARBA" id="ARBA00011557"/>
    </source>
</evidence>
<feature type="transmembrane region" description="Helical" evidence="12">
    <location>
        <begin position="89"/>
        <end position="110"/>
    </location>
</feature>
<dbReference type="AlphaFoldDB" id="A0A316CRI5"/>
<evidence type="ECO:0000256" key="12">
    <source>
        <dbReference type="RuleBase" id="RU363032"/>
    </source>
</evidence>
<comment type="function">
    <text evidence="10">Part of the ABC transporter complex UgpBAEC involved in sn-glycerol-3-phosphate (G3P) import. Probably responsible for the translocation of the substrate across the membrane.</text>
</comment>
<dbReference type="InterPro" id="IPR035906">
    <property type="entry name" value="MetI-like_sf"/>
</dbReference>
<dbReference type="Proteomes" id="UP000245396">
    <property type="component" value="Unassembled WGS sequence"/>
</dbReference>
<protein>
    <recommendedName>
        <fullName evidence="11">sn-glycerol-3-phosphate transport system permease protein UgpA</fullName>
    </recommendedName>
</protein>
<dbReference type="RefSeq" id="WP_109612243.1">
    <property type="nucleotide sequence ID" value="NZ_QGGG01000004.1"/>
</dbReference>
<dbReference type="OrthoDB" id="9773727at2"/>
<dbReference type="EMBL" id="QGGG01000004">
    <property type="protein sequence ID" value="PWJ84804.1"/>
    <property type="molecule type" value="Genomic_DNA"/>
</dbReference>
<dbReference type="PANTHER" id="PTHR43227:SF9">
    <property type="entry name" value="SN-GLYCEROL-3-PHOSPHATE TRANSPORT SYSTEM PERMEASE PROTEIN UGPA"/>
    <property type="match status" value="1"/>
</dbReference>
<name>A0A316CRI5_PSESE</name>
<dbReference type="PROSITE" id="PS50928">
    <property type="entry name" value="ABC_TM1"/>
    <property type="match status" value="1"/>
</dbReference>
<evidence type="ECO:0000256" key="2">
    <source>
        <dbReference type="ARBA" id="ARBA00009306"/>
    </source>
</evidence>
<evidence type="ECO:0000256" key="6">
    <source>
        <dbReference type="ARBA" id="ARBA00022519"/>
    </source>
</evidence>
<dbReference type="PANTHER" id="PTHR43227">
    <property type="entry name" value="BLL4140 PROTEIN"/>
    <property type="match status" value="1"/>
</dbReference>
<dbReference type="GO" id="GO:0055085">
    <property type="term" value="P:transmembrane transport"/>
    <property type="evidence" value="ECO:0007669"/>
    <property type="project" value="InterPro"/>
</dbReference>
<comment type="caution">
    <text evidence="14">The sequence shown here is derived from an EMBL/GenBank/DDBJ whole genome shotgun (WGS) entry which is preliminary data.</text>
</comment>
<dbReference type="InterPro" id="IPR000515">
    <property type="entry name" value="MetI-like"/>
</dbReference>
<evidence type="ECO:0000256" key="11">
    <source>
        <dbReference type="ARBA" id="ARBA00040780"/>
    </source>
</evidence>
<dbReference type="GO" id="GO:0005886">
    <property type="term" value="C:plasma membrane"/>
    <property type="evidence" value="ECO:0007669"/>
    <property type="project" value="UniProtKB-SubCell"/>
</dbReference>
<gene>
    <name evidence="14" type="ORF">C7441_10470</name>
</gene>
<evidence type="ECO:0000256" key="9">
    <source>
        <dbReference type="ARBA" id="ARBA00023136"/>
    </source>
</evidence>
<keyword evidence="9 12" id="KW-0472">Membrane</keyword>
<keyword evidence="8 12" id="KW-1133">Transmembrane helix</keyword>
<evidence type="ECO:0000313" key="14">
    <source>
        <dbReference type="EMBL" id="PWJ84804.1"/>
    </source>
</evidence>
<dbReference type="STRING" id="1192868.GCA_000304395_02665"/>
<organism evidence="14 15">
    <name type="scientific">Pseudaminobacter salicylatoxidans</name>
    <dbReference type="NCBI Taxonomy" id="93369"/>
    <lineage>
        <taxon>Bacteria</taxon>
        <taxon>Pseudomonadati</taxon>
        <taxon>Pseudomonadota</taxon>
        <taxon>Alphaproteobacteria</taxon>
        <taxon>Hyphomicrobiales</taxon>
        <taxon>Phyllobacteriaceae</taxon>
        <taxon>Pseudaminobacter</taxon>
    </lineage>
</organism>
<dbReference type="NCBIfam" id="NF007852">
    <property type="entry name" value="PRK10561.1"/>
    <property type="match status" value="1"/>
</dbReference>
<comment type="subunit">
    <text evidence="3">The complex is composed of two ATP-binding proteins (UgpC), two transmembrane proteins (UgpA and UgpE) and a solute-binding protein (UgpB).</text>
</comment>
<evidence type="ECO:0000256" key="4">
    <source>
        <dbReference type="ARBA" id="ARBA00022448"/>
    </source>
</evidence>
<evidence type="ECO:0000256" key="7">
    <source>
        <dbReference type="ARBA" id="ARBA00022692"/>
    </source>
</evidence>
<evidence type="ECO:0000256" key="8">
    <source>
        <dbReference type="ARBA" id="ARBA00022989"/>
    </source>
</evidence>
<dbReference type="Pfam" id="PF00528">
    <property type="entry name" value="BPD_transp_1"/>
    <property type="match status" value="1"/>
</dbReference>
<sequence>MGRRQEDIGSGGSSLSPRVIFPNKILPYLLVAPQLAITAVFFYWPASQALYQSMLREDPFGLNSKFVWFDNFARVLADPNYLNSVRVTAVFSLATAFVAMAVALLLAVMADKVVRGRGIYRTLMIWPYAVAPAIAGMLWLFLFNPSIGSLAYMLRWLGINWDPLLNGPQAMVLVVAAAAWKQISYNFLFFVAGLQAIPRTLIEAAAIDGAGETKRFWTIVFPLLAPTTFFLLVINTTYAFFDTFGIIHAVTGGGPGKATETLVYKVYNDGFVNLILGDSAAQSVILMVIVIALTAFQFRFVERKVHYG</sequence>
<keyword evidence="15" id="KW-1185">Reference proteome</keyword>
<feature type="transmembrane region" description="Helical" evidence="12">
    <location>
        <begin position="215"/>
        <end position="234"/>
    </location>
</feature>
<reference evidence="14 15" key="1">
    <citation type="submission" date="2018-05" db="EMBL/GenBank/DDBJ databases">
        <title>Genomic Encyclopedia of Type Strains, Phase IV (KMG-IV): sequencing the most valuable type-strain genomes for metagenomic binning, comparative biology and taxonomic classification.</title>
        <authorList>
            <person name="Goeker M."/>
        </authorList>
    </citation>
    <scope>NUCLEOTIDE SEQUENCE [LARGE SCALE GENOMIC DNA]</scope>
    <source>
        <strain evidence="14 15">DSM 6986</strain>
    </source>
</reference>
<keyword evidence="6" id="KW-0997">Cell inner membrane</keyword>
<comment type="similarity">
    <text evidence="2 12">Belongs to the binding-protein-dependent transport system permease family.</text>
</comment>
<feature type="transmembrane region" description="Helical" evidence="12">
    <location>
        <begin position="122"/>
        <end position="143"/>
    </location>
</feature>
<evidence type="ECO:0000256" key="10">
    <source>
        <dbReference type="ARBA" id="ARBA00037054"/>
    </source>
</evidence>
<dbReference type="InterPro" id="IPR050809">
    <property type="entry name" value="UgpAE/MalFG_permease"/>
</dbReference>
<dbReference type="Gene3D" id="1.10.3720.10">
    <property type="entry name" value="MetI-like"/>
    <property type="match status" value="1"/>
</dbReference>
<dbReference type="SUPFAM" id="SSF161098">
    <property type="entry name" value="MetI-like"/>
    <property type="match status" value="1"/>
</dbReference>
<evidence type="ECO:0000259" key="13">
    <source>
        <dbReference type="PROSITE" id="PS50928"/>
    </source>
</evidence>
<keyword evidence="4 12" id="KW-0813">Transport</keyword>
<evidence type="ECO:0000256" key="1">
    <source>
        <dbReference type="ARBA" id="ARBA00004429"/>
    </source>
</evidence>
<proteinExistence type="inferred from homology"/>
<keyword evidence="5" id="KW-1003">Cell membrane</keyword>
<feature type="transmembrane region" description="Helical" evidence="12">
    <location>
        <begin position="25"/>
        <end position="44"/>
    </location>
</feature>
<feature type="transmembrane region" description="Helical" evidence="12">
    <location>
        <begin position="280"/>
        <end position="301"/>
    </location>
</feature>
<accession>A0A316CRI5</accession>
<comment type="subcellular location">
    <subcellularLocation>
        <location evidence="1">Cell inner membrane</location>
        <topology evidence="1">Multi-pass membrane protein</topology>
    </subcellularLocation>
    <subcellularLocation>
        <location evidence="12">Cell membrane</location>
        <topology evidence="12">Multi-pass membrane protein</topology>
    </subcellularLocation>
</comment>
<evidence type="ECO:0000313" key="15">
    <source>
        <dbReference type="Proteomes" id="UP000245396"/>
    </source>
</evidence>
<dbReference type="CDD" id="cd06261">
    <property type="entry name" value="TM_PBP2"/>
    <property type="match status" value="1"/>
</dbReference>
<feature type="domain" description="ABC transmembrane type-1" evidence="13">
    <location>
        <begin position="85"/>
        <end position="297"/>
    </location>
</feature>
<feature type="transmembrane region" description="Helical" evidence="12">
    <location>
        <begin position="170"/>
        <end position="194"/>
    </location>
</feature>
<keyword evidence="7 12" id="KW-0812">Transmembrane</keyword>